<dbReference type="AlphaFoldDB" id="A0AA37DH27"/>
<protein>
    <recommendedName>
        <fullName evidence="3">SIR2-like domain-containing protein</fullName>
    </recommendedName>
</protein>
<dbReference type="RefSeq" id="WP_009531962.1">
    <property type="nucleotide sequence ID" value="NZ_CAJPPX010000016.1"/>
</dbReference>
<accession>A0AA37DH27</accession>
<proteinExistence type="predicted"/>
<evidence type="ECO:0000313" key="1">
    <source>
        <dbReference type="EMBL" id="EHO17943.1"/>
    </source>
</evidence>
<dbReference type="Proteomes" id="UP000018466">
    <property type="component" value="Unassembled WGS sequence"/>
</dbReference>
<sequence>MAIHDDSIDCVEIFKEALQSGINLFTGAGFSKLPDAEGNLLPDANELCPQICERFGIDARYKDDLERLSNIVNIHHKDAFQKYLREKFTVSSYNHQYDILDRIYLHSYITTNIDNIIQCVMDSSKRYSLFNISEYGAKRNASSLPFIPLHGNVKYLNSHLYFGKNELANVDSDNKDLFDLMHAKLLEAPTLFIGYGFHDNAVERTISKLLQEGNQDVWVQCMPSSDNIDYFRDMGCHVIVGTTEELLKWIDLNIPNQEKISNNINIDSLRPYAIPTINQLEVVQREDYYTKGYTHWYCILSDYAYQTKNVNALYEAVLKNKNIIAVGIPFSGKTTLMMQIAAKAQAEYKIILSNISVEEAQRIINLLGGSKALVFVDNCCDDITVVKLLMQQSNFGVLGFADDYAFESTKHLLEGVSVKRKDIGELTREEAQGIFNKIPVNFRKQEDLSYKDSEDEKFSILEFASQNIKNILTSNRVKDLLERVNEASEKTFDIIALSTYLTCNKSCLNMDVLCAFENTTNYRILREYIDATQGYLSEINVPLSQDIDNQDYYELRSNLFARLAYKVLKSHFKEEFSAVVRKLILSVSPYKIYRYHVFRRSAFDGKLFSDLFGDDAYSLYERIFQFDSGAYTLQQMALYKSHRHDFNGAFEDIDKAISINGSNFSMKNSHAIILFEANKNKRTSISEESIVEAMNTLRKCFSSDKRKVYHAQKFAEFAVYLAKNWRDSSYLEEAEKWLVQLIGTQESTSSSTKNLLRQVRRELSRI</sequence>
<dbReference type="Pfam" id="PF13289">
    <property type="entry name" value="SIR2_2"/>
    <property type="match status" value="1"/>
</dbReference>
<gene>
    <name evidence="1" type="ORF">HMPREF9623_00127</name>
</gene>
<comment type="caution">
    <text evidence="1">The sequence shown here is derived from an EMBL/GenBank/DDBJ whole genome shotgun (WGS) entry which is preliminary data.</text>
</comment>
<organism evidence="1 2">
    <name type="scientific">Stomatobaculum longum</name>
    <dbReference type="NCBI Taxonomy" id="796942"/>
    <lineage>
        <taxon>Bacteria</taxon>
        <taxon>Bacillati</taxon>
        <taxon>Bacillota</taxon>
        <taxon>Clostridia</taxon>
        <taxon>Lachnospirales</taxon>
        <taxon>Lachnospiraceae</taxon>
        <taxon>Stomatobaculum</taxon>
    </lineage>
</organism>
<keyword evidence="2" id="KW-1185">Reference proteome</keyword>
<evidence type="ECO:0000313" key="2">
    <source>
        <dbReference type="Proteomes" id="UP000018466"/>
    </source>
</evidence>
<name>A0AA37DH27_9FIRM</name>
<dbReference type="EMBL" id="AGEL01000003">
    <property type="protein sequence ID" value="EHO17943.1"/>
    <property type="molecule type" value="Genomic_DNA"/>
</dbReference>
<dbReference type="GeneID" id="86939926"/>
<dbReference type="SUPFAM" id="SSF52540">
    <property type="entry name" value="P-loop containing nucleoside triphosphate hydrolases"/>
    <property type="match status" value="1"/>
</dbReference>
<reference evidence="1 2" key="1">
    <citation type="submission" date="2011-10" db="EMBL/GenBank/DDBJ databases">
        <title>The Genome Sequence of Lachnospiraceae bacterium ACC2.</title>
        <authorList>
            <consortium name="The Broad Institute Genome Sequencing Platform"/>
            <person name="Earl A."/>
            <person name="Ward D."/>
            <person name="Feldgarden M."/>
            <person name="Gevers D."/>
            <person name="Sizova M."/>
            <person name="Hazen A."/>
            <person name="Epstein S."/>
            <person name="Young S.K."/>
            <person name="Zeng Q."/>
            <person name="Gargeya S."/>
            <person name="Fitzgerald M."/>
            <person name="Haas B."/>
            <person name="Abouelleil A."/>
            <person name="Alvarado L."/>
            <person name="Arachchi H.M."/>
            <person name="Berlin A."/>
            <person name="Brown A."/>
            <person name="Chapman S.B."/>
            <person name="Chen Z."/>
            <person name="Dunbar C."/>
            <person name="Freedman E."/>
            <person name="Gearin G."/>
            <person name="Goldberg J."/>
            <person name="Griggs A."/>
            <person name="Gujja S."/>
            <person name="Heiman D."/>
            <person name="Howarth C."/>
            <person name="Larson L."/>
            <person name="Lui A."/>
            <person name="MacDonald P.J.P."/>
            <person name="Montmayeur A."/>
            <person name="Murphy C."/>
            <person name="Neiman D."/>
            <person name="Pearson M."/>
            <person name="Priest M."/>
            <person name="Roberts A."/>
            <person name="Saif S."/>
            <person name="Shea T."/>
            <person name="Shenoy N."/>
            <person name="Sisk P."/>
            <person name="Stolte C."/>
            <person name="Sykes S."/>
            <person name="Wortman J."/>
            <person name="Nusbaum C."/>
            <person name="Birren B."/>
        </authorList>
    </citation>
    <scope>NUCLEOTIDE SEQUENCE [LARGE SCALE GENOMIC DNA]</scope>
    <source>
        <strain evidence="1 2">ACC2</strain>
    </source>
</reference>
<dbReference type="InterPro" id="IPR027417">
    <property type="entry name" value="P-loop_NTPase"/>
</dbReference>
<evidence type="ECO:0008006" key="3">
    <source>
        <dbReference type="Google" id="ProtNLM"/>
    </source>
</evidence>